<keyword evidence="2" id="KW-1185">Reference proteome</keyword>
<dbReference type="AlphaFoldDB" id="A0A811KH58"/>
<organism evidence="1 2">
    <name type="scientific">Bursaphelenchus okinawaensis</name>
    <dbReference type="NCBI Taxonomy" id="465554"/>
    <lineage>
        <taxon>Eukaryota</taxon>
        <taxon>Metazoa</taxon>
        <taxon>Ecdysozoa</taxon>
        <taxon>Nematoda</taxon>
        <taxon>Chromadorea</taxon>
        <taxon>Rhabditida</taxon>
        <taxon>Tylenchina</taxon>
        <taxon>Tylenchomorpha</taxon>
        <taxon>Aphelenchoidea</taxon>
        <taxon>Aphelenchoididae</taxon>
        <taxon>Bursaphelenchus</taxon>
    </lineage>
</organism>
<dbReference type="EMBL" id="CAJFCW020000003">
    <property type="protein sequence ID" value="CAG9104420.1"/>
    <property type="molecule type" value="Genomic_DNA"/>
</dbReference>
<dbReference type="OrthoDB" id="10332600at2759"/>
<accession>A0A811KH58</accession>
<protein>
    <submittedName>
        <fullName evidence="1">Uncharacterized protein</fullName>
    </submittedName>
</protein>
<reference evidence="1" key="1">
    <citation type="submission" date="2020-09" db="EMBL/GenBank/DDBJ databases">
        <authorList>
            <person name="Kikuchi T."/>
        </authorList>
    </citation>
    <scope>NUCLEOTIDE SEQUENCE</scope>
    <source>
        <strain evidence="1">SH1</strain>
    </source>
</reference>
<dbReference type="Proteomes" id="UP000614601">
    <property type="component" value="Unassembled WGS sequence"/>
</dbReference>
<evidence type="ECO:0000313" key="1">
    <source>
        <dbReference type="EMBL" id="CAD5215610.1"/>
    </source>
</evidence>
<evidence type="ECO:0000313" key="2">
    <source>
        <dbReference type="Proteomes" id="UP000614601"/>
    </source>
</evidence>
<sequence>MSISEYKLARSRSAQILRRSSSASRVPLSRSSSLLSLGNYPYNRPTTRPLYHFPSAEFIYHREYRGTRLLDDYRHYEPLYYRSYYNPVPMYNSYRSPTRYYPFTFSWYPYSRPYLWRPRYSVYESRYVDPTYNWYSRSAYYSPYRPSLFDDASRTLYTKGWVKNLTNFNRNVLWESVRWTPMPLP</sequence>
<dbReference type="Proteomes" id="UP000783686">
    <property type="component" value="Unassembled WGS sequence"/>
</dbReference>
<dbReference type="EMBL" id="CAJFDH010000003">
    <property type="protein sequence ID" value="CAD5215610.1"/>
    <property type="molecule type" value="Genomic_DNA"/>
</dbReference>
<name>A0A811KH58_9BILA</name>
<comment type="caution">
    <text evidence="1">The sequence shown here is derived from an EMBL/GenBank/DDBJ whole genome shotgun (WGS) entry which is preliminary data.</text>
</comment>
<gene>
    <name evidence="1" type="ORF">BOKJ2_LOCUS6179</name>
</gene>
<proteinExistence type="predicted"/>